<dbReference type="InterPro" id="IPR052915">
    <property type="entry name" value="RtcB-like"/>
</dbReference>
<dbReference type="SUPFAM" id="SSF103365">
    <property type="entry name" value="Hypothetical protein PH1602"/>
    <property type="match status" value="1"/>
</dbReference>
<dbReference type="InterPro" id="IPR001233">
    <property type="entry name" value="RtcB"/>
</dbReference>
<dbReference type="RefSeq" id="WP_125942800.1">
    <property type="nucleotide sequence ID" value="NZ_PXZH01000001.1"/>
</dbReference>
<evidence type="ECO:0000256" key="5">
    <source>
        <dbReference type="ARBA" id="ARBA00022800"/>
    </source>
</evidence>
<dbReference type="PANTHER" id="PTHR43749:SF2">
    <property type="entry name" value="RNA-SPLICING LIGASE RTCB"/>
    <property type="match status" value="1"/>
</dbReference>
<dbReference type="GO" id="GO:0030145">
    <property type="term" value="F:manganese ion binding"/>
    <property type="evidence" value="ECO:0007669"/>
    <property type="project" value="TreeGrafter"/>
</dbReference>
<dbReference type="Pfam" id="PF01139">
    <property type="entry name" value="RtcB"/>
    <property type="match status" value="2"/>
</dbReference>
<feature type="binding site" evidence="10">
    <location>
        <begin position="255"/>
        <end position="256"/>
    </location>
    <ligand>
        <name>GMP</name>
        <dbReference type="ChEBI" id="CHEBI:58115"/>
    </ligand>
</feature>
<comment type="catalytic activity">
    <reaction evidence="8">
        <text>a 3'-end 3'-phospho-ribonucleotide-RNA + a 5'-end dephospho-ribonucleoside-RNA + GTP = a ribonucleotidyl-ribonucleotide-RNA + GMP + diphosphate</text>
        <dbReference type="Rhea" id="RHEA:68076"/>
        <dbReference type="Rhea" id="RHEA-COMP:10463"/>
        <dbReference type="Rhea" id="RHEA-COMP:13936"/>
        <dbReference type="Rhea" id="RHEA-COMP:17355"/>
        <dbReference type="ChEBI" id="CHEBI:33019"/>
        <dbReference type="ChEBI" id="CHEBI:37565"/>
        <dbReference type="ChEBI" id="CHEBI:58115"/>
        <dbReference type="ChEBI" id="CHEBI:83062"/>
        <dbReference type="ChEBI" id="CHEBI:138284"/>
        <dbReference type="ChEBI" id="CHEBI:173118"/>
        <dbReference type="EC" id="6.5.1.8"/>
    </reaction>
</comment>
<feature type="active site" description="GMP-histidine intermediate" evidence="9">
    <location>
        <position position="305"/>
    </location>
</feature>
<dbReference type="GO" id="GO:0003909">
    <property type="term" value="F:DNA ligase activity"/>
    <property type="evidence" value="ECO:0007669"/>
    <property type="project" value="TreeGrafter"/>
</dbReference>
<keyword evidence="3 11" id="KW-0479">Metal-binding</keyword>
<evidence type="ECO:0000256" key="11">
    <source>
        <dbReference type="PIRSR" id="PIRSR601233-3"/>
    </source>
</evidence>
<dbReference type="Proteomes" id="UP000277864">
    <property type="component" value="Unassembled WGS sequence"/>
</dbReference>
<dbReference type="GO" id="GO:0170057">
    <property type="term" value="F:RNA ligase (GTP) activity"/>
    <property type="evidence" value="ECO:0007669"/>
    <property type="project" value="UniProtKB-EC"/>
</dbReference>
<keyword evidence="7 11" id="KW-0464">Manganese</keyword>
<dbReference type="GO" id="GO:0042245">
    <property type="term" value="P:RNA repair"/>
    <property type="evidence" value="ECO:0007669"/>
    <property type="project" value="UniProtKB-KW"/>
</dbReference>
<dbReference type="InterPro" id="IPR036025">
    <property type="entry name" value="RtcB-like_sf"/>
</dbReference>
<keyword evidence="4 10" id="KW-0547">Nucleotide-binding</keyword>
<proteinExistence type="predicted"/>
<dbReference type="EMBL" id="PXZH01000001">
    <property type="protein sequence ID" value="RST90461.1"/>
    <property type="molecule type" value="Genomic_DNA"/>
</dbReference>
<accession>A0A429Z9U2</accession>
<name>A0A429Z9U2_9ENTE</name>
<comment type="cofactor">
    <cofactor evidence="11">
        <name>Mn(2+)</name>
        <dbReference type="ChEBI" id="CHEBI:29035"/>
    </cofactor>
    <text evidence="11">Binds 2 manganese ions per subunit.</text>
</comment>
<feature type="binding site" evidence="10">
    <location>
        <position position="288"/>
    </location>
    <ligand>
        <name>GMP</name>
        <dbReference type="ChEBI" id="CHEBI:58115"/>
    </ligand>
</feature>
<feature type="binding site" evidence="11">
    <location>
        <position position="146"/>
    </location>
    <ligand>
        <name>Mn(2+)</name>
        <dbReference type="ChEBI" id="CHEBI:29035"/>
        <label>1</label>
    </ligand>
</feature>
<dbReference type="GO" id="GO:0005525">
    <property type="term" value="F:GTP binding"/>
    <property type="evidence" value="ECO:0007669"/>
    <property type="project" value="UniProtKB-KW"/>
</dbReference>
<evidence type="ECO:0000313" key="13">
    <source>
        <dbReference type="Proteomes" id="UP000277864"/>
    </source>
</evidence>
<evidence type="ECO:0000256" key="4">
    <source>
        <dbReference type="ARBA" id="ARBA00022741"/>
    </source>
</evidence>
<dbReference type="GO" id="GO:0006281">
    <property type="term" value="P:DNA repair"/>
    <property type="evidence" value="ECO:0007669"/>
    <property type="project" value="TreeGrafter"/>
</dbReference>
<evidence type="ECO:0000256" key="9">
    <source>
        <dbReference type="PIRSR" id="PIRSR601233-1"/>
    </source>
</evidence>
<organism evidence="12 13">
    <name type="scientific">Vagococcus humatus</name>
    <dbReference type="NCBI Taxonomy" id="1889241"/>
    <lineage>
        <taxon>Bacteria</taxon>
        <taxon>Bacillati</taxon>
        <taxon>Bacillota</taxon>
        <taxon>Bacilli</taxon>
        <taxon>Lactobacillales</taxon>
        <taxon>Enterococcaceae</taxon>
        <taxon>Vagococcus</taxon>
    </lineage>
</organism>
<sequence length="378" mass="42193">MELTLTGTYNSAVVFTDEVEENALRQIELLLEQPFLKGERIRVMPDVHAGKGSTIGTSLTIFNQKVVPNLVGVDIGCGIRVFEVKGVNPKELAKLDQQIKLLIPSGFSVHPLPITEPFHLLDQLTFSVDNPDRIHLSQGTLGGGNHFIELGTNQKGQYFLQIHSGSRNLGHQIARYHQKLAQDYQQVLEEVAREEGKTFIPVPKDLAYLEGQLLEDYLTDMKIAQAFAVNNRLLMGERIIKQMGWQLVDTFDSMHNYIDIKCQLLRKGATDASKGTRLVIPLNMRDGSLICTGLGNPHWNYSAPHGAGRIMSRTEARNKLSLADFKETMAAVYSTSISKRTLDEAPFAYKKADMIQEAIGDTVEITDHISPIYNFKAT</sequence>
<reference evidence="12 13" key="1">
    <citation type="submission" date="2018-03" db="EMBL/GenBank/DDBJ databases">
        <authorList>
            <person name="Gulvik C.A."/>
        </authorList>
    </citation>
    <scope>NUCLEOTIDE SEQUENCE [LARGE SCALE GENOMIC DNA]</scope>
    <source>
        <strain evidence="12 13">JCM 31581</strain>
    </source>
</reference>
<feature type="binding site" evidence="10">
    <location>
        <begin position="145"/>
        <end position="149"/>
    </location>
    <ligand>
        <name>GMP</name>
        <dbReference type="ChEBI" id="CHEBI:58115"/>
    </ligand>
</feature>
<keyword evidence="5" id="KW-0692">RNA repair</keyword>
<keyword evidence="2 12" id="KW-0436">Ligase</keyword>
<dbReference type="AlphaFoldDB" id="A0A429Z9U2"/>
<protein>
    <recommendedName>
        <fullName evidence="1">3'-phosphate/5'-hydroxy nucleic acid ligase</fullName>
        <ecNumber evidence="1">6.5.1.8</ecNumber>
    </recommendedName>
</protein>
<gene>
    <name evidence="12" type="ORF">C7P63_03675</name>
</gene>
<feature type="binding site" evidence="10">
    <location>
        <begin position="281"/>
        <end position="284"/>
    </location>
    <ligand>
        <name>GMP</name>
        <dbReference type="ChEBI" id="CHEBI:58115"/>
    </ligand>
</feature>
<evidence type="ECO:0000256" key="10">
    <source>
        <dbReference type="PIRSR" id="PIRSR601233-2"/>
    </source>
</evidence>
<dbReference type="OrthoDB" id="9802323at2"/>
<dbReference type="Gene3D" id="3.90.1860.10">
    <property type="entry name" value="tRNA-splicing ligase RtcB"/>
    <property type="match status" value="1"/>
</dbReference>
<feature type="binding site" evidence="11">
    <location>
        <position position="255"/>
    </location>
    <ligand>
        <name>Mn(2+)</name>
        <dbReference type="ChEBI" id="CHEBI:29035"/>
        <label>2</label>
    </ligand>
</feature>
<keyword evidence="6 10" id="KW-0342">GTP-binding</keyword>
<evidence type="ECO:0000256" key="1">
    <source>
        <dbReference type="ARBA" id="ARBA00012726"/>
    </source>
</evidence>
<evidence type="ECO:0000256" key="6">
    <source>
        <dbReference type="ARBA" id="ARBA00023134"/>
    </source>
</evidence>
<evidence type="ECO:0000313" key="12">
    <source>
        <dbReference type="EMBL" id="RST90461.1"/>
    </source>
</evidence>
<dbReference type="EC" id="6.5.1.8" evidence="1"/>
<evidence type="ECO:0000256" key="2">
    <source>
        <dbReference type="ARBA" id="ARBA00022598"/>
    </source>
</evidence>
<feature type="binding site" evidence="11">
    <location>
        <position position="163"/>
    </location>
    <ligand>
        <name>Mn(2+)</name>
        <dbReference type="ChEBI" id="CHEBI:29035"/>
        <label>2</label>
    </ligand>
</feature>
<evidence type="ECO:0000256" key="7">
    <source>
        <dbReference type="ARBA" id="ARBA00023211"/>
    </source>
</evidence>
<feature type="binding site" evidence="10">
    <location>
        <begin position="305"/>
        <end position="308"/>
    </location>
    <ligand>
        <name>GMP</name>
        <dbReference type="ChEBI" id="CHEBI:58115"/>
    </ligand>
</feature>
<comment type="caution">
    <text evidence="12">The sequence shown here is derived from an EMBL/GenBank/DDBJ whole genome shotgun (WGS) entry which is preliminary data.</text>
</comment>
<dbReference type="GO" id="GO:0006396">
    <property type="term" value="P:RNA processing"/>
    <property type="evidence" value="ECO:0007669"/>
    <property type="project" value="InterPro"/>
</dbReference>
<evidence type="ECO:0000256" key="8">
    <source>
        <dbReference type="ARBA" id="ARBA00047746"/>
    </source>
</evidence>
<keyword evidence="13" id="KW-1185">Reference proteome</keyword>
<feature type="binding site" evidence="11">
    <location>
        <position position="74"/>
    </location>
    <ligand>
        <name>Mn(2+)</name>
        <dbReference type="ChEBI" id="CHEBI:29035"/>
        <label>1</label>
    </ligand>
</feature>
<dbReference type="PANTHER" id="PTHR43749">
    <property type="entry name" value="RNA-SPLICING LIGASE RTCB"/>
    <property type="match status" value="1"/>
</dbReference>
<evidence type="ECO:0000256" key="3">
    <source>
        <dbReference type="ARBA" id="ARBA00022723"/>
    </source>
</evidence>